<evidence type="ECO:0000313" key="2">
    <source>
        <dbReference type="Proteomes" id="UP001524478"/>
    </source>
</evidence>
<keyword evidence="2" id="KW-1185">Reference proteome</keyword>
<comment type="caution">
    <text evidence="1">The sequence shown here is derived from an EMBL/GenBank/DDBJ whole genome shotgun (WGS) entry which is preliminary data.</text>
</comment>
<sequence length="184" mass="21079">MLMRELETPAGLFRVLLNEEAIEFEVNEGTYNTYYHNDDIPLHPQGCLEVTIDTCNFKIGDLIICEYEKGKFANDGGGENMYNIVGELEGYTIGMGASDTDDLEYGYEDAKNSLPYGRGKTKFYLPYSNWGSTGRGYEFHIIDDPKLYKNYSNYSKIRSNIIINLVWESNDKDYAWDIVSFLTS</sequence>
<dbReference type="Proteomes" id="UP001524478">
    <property type="component" value="Unassembled WGS sequence"/>
</dbReference>
<dbReference type="EMBL" id="JANGAC010000002">
    <property type="protein sequence ID" value="MCQ4922197.1"/>
    <property type="molecule type" value="Genomic_DNA"/>
</dbReference>
<proteinExistence type="predicted"/>
<evidence type="ECO:0000313" key="1">
    <source>
        <dbReference type="EMBL" id="MCQ4922197.1"/>
    </source>
</evidence>
<reference evidence="1 2" key="1">
    <citation type="submission" date="2022-06" db="EMBL/GenBank/DDBJ databases">
        <title>Isolation of gut microbiota from human fecal samples.</title>
        <authorList>
            <person name="Pamer E.G."/>
            <person name="Barat B."/>
            <person name="Waligurski E."/>
            <person name="Medina S."/>
            <person name="Paddock L."/>
            <person name="Mostad J."/>
        </authorList>
    </citation>
    <scope>NUCLEOTIDE SEQUENCE [LARGE SCALE GENOMIC DNA]</scope>
    <source>
        <strain evidence="1 2">DFI.7.95</strain>
    </source>
</reference>
<gene>
    <name evidence="1" type="ORF">NE686_03815</name>
</gene>
<name>A0ABT1S6T9_9FIRM</name>
<accession>A0ABT1S6T9</accession>
<organism evidence="1 2">
    <name type="scientific">Tissierella carlieri</name>
    <dbReference type="NCBI Taxonomy" id="689904"/>
    <lineage>
        <taxon>Bacteria</taxon>
        <taxon>Bacillati</taxon>
        <taxon>Bacillota</taxon>
        <taxon>Tissierellia</taxon>
        <taxon>Tissierellales</taxon>
        <taxon>Tissierellaceae</taxon>
        <taxon>Tissierella</taxon>
    </lineage>
</organism>
<protein>
    <submittedName>
        <fullName evidence="1">Uncharacterized protein</fullName>
    </submittedName>
</protein>